<keyword evidence="1" id="KW-0368">Histidine biosynthesis</keyword>
<dbReference type="PANTHER" id="PTHR43707">
    <property type="entry name" value="HISTIDYL-TRNA SYNTHETASE"/>
    <property type="match status" value="1"/>
</dbReference>
<keyword evidence="1" id="KW-0028">Amino-acid biosynthesis</keyword>
<organism evidence="3 4">
    <name type="scientific">Ornithinibacillus massiliensis</name>
    <dbReference type="NCBI Taxonomy" id="1944633"/>
    <lineage>
        <taxon>Bacteria</taxon>
        <taxon>Bacillati</taxon>
        <taxon>Bacillota</taxon>
        <taxon>Bacilli</taxon>
        <taxon>Bacillales</taxon>
        <taxon>Bacillaceae</taxon>
        <taxon>Ornithinibacillus</taxon>
    </lineage>
</organism>
<keyword evidence="4" id="KW-1185">Reference proteome</keyword>
<proteinExistence type="predicted"/>
<dbReference type="EMBL" id="JAGXBY010000005">
    <property type="protein sequence ID" value="MBS3681481.1"/>
    <property type="molecule type" value="Genomic_DNA"/>
</dbReference>
<accession>A0ABS5MGL2</accession>
<dbReference type="PANTHER" id="PTHR43707:SF6">
    <property type="entry name" value="ATP PHOSPHORIBOSYLTRANSFERASE REGULATORY SUBUNIT"/>
    <property type="match status" value="1"/>
</dbReference>
<evidence type="ECO:0000313" key="3">
    <source>
        <dbReference type="EMBL" id="MBS3681481.1"/>
    </source>
</evidence>
<comment type="caution">
    <text evidence="3">The sequence shown here is derived from an EMBL/GenBank/DDBJ whole genome shotgun (WGS) entry which is preliminary data.</text>
</comment>
<name>A0ABS5MGL2_9BACI</name>
<dbReference type="Proteomes" id="UP000681870">
    <property type="component" value="Unassembled WGS sequence"/>
</dbReference>
<evidence type="ECO:0000313" key="4">
    <source>
        <dbReference type="Proteomes" id="UP000681870"/>
    </source>
</evidence>
<sequence>MLTIPLLYGKPDEVLNKALSLSLTNKMTSALHRLKEVFSMLTEYGFRDYIVIDLGLISSMSYYSDITFQGYIENIGKPVLFGGRYDNLAEQFASPIPAIGFAYDVDTLLSARSNPLPVREQVVIRFDEQNISVAMQLTKRLRALHYRTILSNRNEGASGTYVITITESDKTVMYEGETEPFNSEEQLLLLLQSLKEENTCNR</sequence>
<reference evidence="3 4" key="1">
    <citation type="submission" date="2021-05" db="EMBL/GenBank/DDBJ databases">
        <title>Ornithinibacillus massiliensis sp. nov.</title>
        <authorList>
            <person name="Iwaza R."/>
            <person name="Lagier J.-C."/>
            <person name="Raoult D."/>
        </authorList>
    </citation>
    <scope>NUCLEOTIDE SEQUENCE [LARGE SCALE GENOMIC DNA]</scope>
    <source>
        <strain evidence="3 4">Marseille-P3601</strain>
    </source>
</reference>
<dbReference type="InterPro" id="IPR045864">
    <property type="entry name" value="aa-tRNA-synth_II/BPL/LPL"/>
</dbReference>
<gene>
    <name evidence="3" type="ORF">KGF86_14865</name>
</gene>
<protein>
    <submittedName>
        <fullName evidence="3">ATP phosphoribosyltransferase regulatory subunit</fullName>
    </submittedName>
</protein>
<dbReference type="Pfam" id="PF13393">
    <property type="entry name" value="tRNA-synt_His"/>
    <property type="match status" value="1"/>
</dbReference>
<evidence type="ECO:0000259" key="2">
    <source>
        <dbReference type="Pfam" id="PF13393"/>
    </source>
</evidence>
<dbReference type="GO" id="GO:0016757">
    <property type="term" value="F:glycosyltransferase activity"/>
    <property type="evidence" value="ECO:0007669"/>
    <property type="project" value="UniProtKB-KW"/>
</dbReference>
<feature type="domain" description="Class II Histidinyl-tRNA synthetase (HisRS)-like catalytic core" evidence="2">
    <location>
        <begin position="6"/>
        <end position="108"/>
    </location>
</feature>
<dbReference type="Gene3D" id="3.30.930.10">
    <property type="entry name" value="Bira Bifunctional Protein, Domain 2"/>
    <property type="match status" value="1"/>
</dbReference>
<keyword evidence="3" id="KW-0328">Glycosyltransferase</keyword>
<dbReference type="SUPFAM" id="SSF55681">
    <property type="entry name" value="Class II aaRS and biotin synthetases"/>
    <property type="match status" value="1"/>
</dbReference>
<evidence type="ECO:0000256" key="1">
    <source>
        <dbReference type="ARBA" id="ARBA00023102"/>
    </source>
</evidence>
<dbReference type="InterPro" id="IPR004516">
    <property type="entry name" value="HisRS/HisZ"/>
</dbReference>
<dbReference type="InterPro" id="IPR041715">
    <property type="entry name" value="HisRS-like_core"/>
</dbReference>
<keyword evidence="3" id="KW-0808">Transferase</keyword>